<proteinExistence type="predicted"/>
<reference evidence="1 2" key="1">
    <citation type="submission" date="2020-07" db="EMBL/GenBank/DDBJ databases">
        <title>Complete genome sequence of Klebsiella pneumoniae phage Miami.</title>
        <authorList>
            <person name="Mora D.A."/>
            <person name="Lessor L."/>
            <person name="Gill J."/>
            <person name="Liu M."/>
        </authorList>
    </citation>
    <scope>NUCLEOTIDE SEQUENCE [LARGE SCALE GENOMIC DNA]</scope>
</reference>
<gene>
    <name evidence="1" type="ORF">CPT_Miami_112</name>
</gene>
<name>A0A873WCT2_9CAUD</name>
<accession>A0A873WCT2</accession>
<keyword evidence="2" id="KW-1185">Reference proteome</keyword>
<dbReference type="Proteomes" id="UP000662782">
    <property type="component" value="Segment"/>
</dbReference>
<evidence type="ECO:0000313" key="2">
    <source>
        <dbReference type="Proteomes" id="UP000662782"/>
    </source>
</evidence>
<evidence type="ECO:0000313" key="1">
    <source>
        <dbReference type="EMBL" id="QPB09207.1"/>
    </source>
</evidence>
<organism evidence="1 2">
    <name type="scientific">Klebsiella phage Miami</name>
    <dbReference type="NCBI Taxonomy" id="2767581"/>
    <lineage>
        <taxon>Viruses</taxon>
        <taxon>Duplodnaviria</taxon>
        <taxon>Heunggongvirae</taxon>
        <taxon>Uroviricota</taxon>
        <taxon>Caudoviricetes</taxon>
        <taxon>Chimalliviridae</taxon>
        <taxon>Miamivirus</taxon>
        <taxon>Miamivirus miami</taxon>
    </lineage>
</organism>
<sequence length="99" mass="11400">METLKLAHKSGKMDVYTFSFGTKSFSIRTTQPLTRMNRLNKLIEYLSSSNSAVKISPKDVCDLYKLRVMTDDGKNIRLLLTIKTMVEKLIVKLEKDNQK</sequence>
<protein>
    <submittedName>
        <fullName evidence="1">Uncharacterized protein</fullName>
    </submittedName>
</protein>
<dbReference type="EMBL" id="MT701590">
    <property type="protein sequence ID" value="QPB09207.1"/>
    <property type="molecule type" value="Genomic_DNA"/>
</dbReference>